<dbReference type="EMBL" id="CP113118">
    <property type="protein sequence ID" value="WAD02920.1"/>
    <property type="molecule type" value="Genomic_DNA"/>
</dbReference>
<dbReference type="PANTHER" id="PTHR39201">
    <property type="entry name" value="EXPORTED PROTEIN-RELATED"/>
    <property type="match status" value="1"/>
</dbReference>
<gene>
    <name evidence="2" type="ORF">ORR04_12225</name>
</gene>
<dbReference type="RefSeq" id="WP_267668725.1">
    <property type="nucleotide sequence ID" value="NZ_CP113118.1"/>
</dbReference>
<reference evidence="2" key="1">
    <citation type="submission" date="2022-11" db="EMBL/GenBank/DDBJ databases">
        <title>Whole genome sequence of Levilactobacillus brevis SMB091.</title>
        <authorList>
            <person name="Kim J.-M."/>
            <person name="Kim O.-C."/>
            <person name="Choi Y.H."/>
            <person name="Han N.S."/>
            <person name="Hurh B."/>
        </authorList>
    </citation>
    <scope>NUCLEOTIDE SEQUENCE</scope>
    <source>
        <strain evidence="2">SMB091</strain>
        <plasmid evidence="2">pBRV276</plasmid>
    </source>
</reference>
<dbReference type="Gene3D" id="3.40.50.360">
    <property type="match status" value="1"/>
</dbReference>
<dbReference type="InterPro" id="IPR008254">
    <property type="entry name" value="Flavodoxin/NO_synth"/>
</dbReference>
<dbReference type="SUPFAM" id="SSF52218">
    <property type="entry name" value="Flavoproteins"/>
    <property type="match status" value="1"/>
</dbReference>
<sequence length="137" mass="15911">MIVYFSRSGQNLYRGQCQYLNVGNTALVARAIARCFPQPIVAEIRPIIDYPDEYQQVLKITKHELDERTFPKIMPITADIAGSNHIILAFPNWWNHLPRPIVTFMEQYQWQDKTIYPVCTHEGNRFGDSLNELSEIA</sequence>
<protein>
    <recommendedName>
        <fullName evidence="1">Flavodoxin-like domain-containing protein</fullName>
    </recommendedName>
</protein>
<dbReference type="PANTHER" id="PTHR39201:SF1">
    <property type="entry name" value="FLAVODOXIN-LIKE DOMAIN-CONTAINING PROTEIN"/>
    <property type="match status" value="1"/>
</dbReference>
<geneLocation type="plasmid" evidence="2 3">
    <name>pBRV276</name>
</geneLocation>
<dbReference type="AlphaFoldDB" id="A0AB38X880"/>
<name>A0AB38X880_LEVBR</name>
<feature type="domain" description="Flavodoxin-like" evidence="1">
    <location>
        <begin position="23"/>
        <end position="133"/>
    </location>
</feature>
<evidence type="ECO:0000259" key="1">
    <source>
        <dbReference type="Pfam" id="PF12682"/>
    </source>
</evidence>
<accession>A0AB38X880</accession>
<organism evidence="2 3">
    <name type="scientific">Levilactobacillus brevis</name>
    <name type="common">Lactobacillus brevis</name>
    <dbReference type="NCBI Taxonomy" id="1580"/>
    <lineage>
        <taxon>Bacteria</taxon>
        <taxon>Bacillati</taxon>
        <taxon>Bacillota</taxon>
        <taxon>Bacilli</taxon>
        <taxon>Lactobacillales</taxon>
        <taxon>Lactobacillaceae</taxon>
        <taxon>Levilactobacillus</taxon>
    </lineage>
</organism>
<dbReference type="Pfam" id="PF12682">
    <property type="entry name" value="Flavodoxin_4"/>
    <property type="match status" value="1"/>
</dbReference>
<evidence type="ECO:0000313" key="2">
    <source>
        <dbReference type="EMBL" id="WAD02920.1"/>
    </source>
</evidence>
<dbReference type="Proteomes" id="UP001164768">
    <property type="component" value="Plasmid pBRV276"/>
</dbReference>
<proteinExistence type="predicted"/>
<evidence type="ECO:0000313" key="3">
    <source>
        <dbReference type="Proteomes" id="UP001164768"/>
    </source>
</evidence>
<dbReference type="GO" id="GO:0010181">
    <property type="term" value="F:FMN binding"/>
    <property type="evidence" value="ECO:0007669"/>
    <property type="project" value="InterPro"/>
</dbReference>
<keyword evidence="2" id="KW-0614">Plasmid</keyword>
<dbReference type="InterPro" id="IPR029039">
    <property type="entry name" value="Flavoprotein-like_sf"/>
</dbReference>
<dbReference type="GO" id="GO:0016651">
    <property type="term" value="F:oxidoreductase activity, acting on NAD(P)H"/>
    <property type="evidence" value="ECO:0007669"/>
    <property type="project" value="UniProtKB-ARBA"/>
</dbReference>